<comment type="caution">
    <text evidence="5">The sequence shown here is derived from an EMBL/GenBank/DDBJ whole genome shotgun (WGS) entry which is preliminary data.</text>
</comment>
<keyword evidence="2" id="KW-0680">Restriction system</keyword>
<feature type="domain" description="Type I restriction modification DNA specificity" evidence="4">
    <location>
        <begin position="261"/>
        <end position="430"/>
    </location>
</feature>
<dbReference type="InterPro" id="IPR000055">
    <property type="entry name" value="Restrct_endonuc_typeI_TRD"/>
</dbReference>
<dbReference type="GO" id="GO:0004519">
    <property type="term" value="F:endonuclease activity"/>
    <property type="evidence" value="ECO:0007669"/>
    <property type="project" value="UniProtKB-KW"/>
</dbReference>
<dbReference type="Pfam" id="PF01420">
    <property type="entry name" value="Methylase_S"/>
    <property type="match status" value="1"/>
</dbReference>
<dbReference type="PANTHER" id="PTHR30408">
    <property type="entry name" value="TYPE-1 RESTRICTION ENZYME ECOKI SPECIFICITY PROTEIN"/>
    <property type="match status" value="1"/>
</dbReference>
<dbReference type="AlphaFoldDB" id="A0A411ZHU6"/>
<accession>A0A411ZHU6</accession>
<reference evidence="5 6" key="1">
    <citation type="submission" date="2018-08" db="EMBL/GenBank/DDBJ databases">
        <title>A genome reference for cultivated species of the human gut microbiota.</title>
        <authorList>
            <person name="Zou Y."/>
            <person name="Xue W."/>
            <person name="Luo G."/>
        </authorList>
    </citation>
    <scope>NUCLEOTIDE SEQUENCE [LARGE SCALE GENOMIC DNA]</scope>
    <source>
        <strain evidence="5 6">AF29-2BH</strain>
    </source>
</reference>
<keyword evidence="3" id="KW-0238">DNA-binding</keyword>
<keyword evidence="5" id="KW-0540">Nuclease</keyword>
<proteinExistence type="inferred from homology"/>
<dbReference type="SUPFAM" id="SSF116734">
    <property type="entry name" value="DNA methylase specificity domain"/>
    <property type="match status" value="2"/>
</dbReference>
<dbReference type="CDD" id="cd17253">
    <property type="entry name" value="RMtype1_S_Eco933I-TRD2-CR2_like"/>
    <property type="match status" value="1"/>
</dbReference>
<dbReference type="GO" id="GO:0009307">
    <property type="term" value="P:DNA restriction-modification system"/>
    <property type="evidence" value="ECO:0007669"/>
    <property type="project" value="UniProtKB-KW"/>
</dbReference>
<evidence type="ECO:0000256" key="1">
    <source>
        <dbReference type="ARBA" id="ARBA00010923"/>
    </source>
</evidence>
<keyword evidence="5" id="KW-0255">Endonuclease</keyword>
<evidence type="ECO:0000313" key="5">
    <source>
        <dbReference type="EMBL" id="RGQ02375.1"/>
    </source>
</evidence>
<dbReference type="Gene3D" id="1.10.287.1120">
    <property type="entry name" value="Bipartite methylase S protein"/>
    <property type="match status" value="1"/>
</dbReference>
<evidence type="ECO:0000256" key="3">
    <source>
        <dbReference type="ARBA" id="ARBA00023125"/>
    </source>
</evidence>
<comment type="similarity">
    <text evidence="1">Belongs to the type-I restriction system S methylase family.</text>
</comment>
<dbReference type="Proteomes" id="UP000283585">
    <property type="component" value="Unassembled WGS sequence"/>
</dbReference>
<dbReference type="InterPro" id="IPR052021">
    <property type="entry name" value="Type-I_RS_S_subunit"/>
</dbReference>
<gene>
    <name evidence="5" type="ORF">DWZ12_15760</name>
</gene>
<dbReference type="InterPro" id="IPR044946">
    <property type="entry name" value="Restrct_endonuc_typeI_TRD_sf"/>
</dbReference>
<evidence type="ECO:0000256" key="2">
    <source>
        <dbReference type="ARBA" id="ARBA00022747"/>
    </source>
</evidence>
<evidence type="ECO:0000313" key="6">
    <source>
        <dbReference type="Proteomes" id="UP000283585"/>
    </source>
</evidence>
<evidence type="ECO:0000259" key="4">
    <source>
        <dbReference type="Pfam" id="PF01420"/>
    </source>
</evidence>
<dbReference type="PANTHER" id="PTHR30408:SF12">
    <property type="entry name" value="TYPE I RESTRICTION ENZYME MJAVIII SPECIFICITY SUBUNIT"/>
    <property type="match status" value="1"/>
</dbReference>
<dbReference type="Gene3D" id="3.90.220.20">
    <property type="entry name" value="DNA methylase specificity domains"/>
    <property type="match status" value="2"/>
</dbReference>
<keyword evidence="5" id="KW-0378">Hydrolase</keyword>
<dbReference type="EMBL" id="QRSS01000032">
    <property type="protein sequence ID" value="RGQ02375.1"/>
    <property type="molecule type" value="Genomic_DNA"/>
</dbReference>
<sequence length="470" mass="53908">MNIRLRNQWKKLQCVCMNWNWIFRAVWMLCLGRNDMSREMKDSGVEWIGEIPEDWNLQRVKNAFVRKKTEAHQENPVVLSLARAGVKVRDLSKNEGQIAESYYNYNPVEFGDLLLNPMDLYSGANCSISMVEGVISPAYINLRAKGGYSSRFYDYYFKTQYWSMAMFAHGKGVSFENRWTLGIEELFNYKIPVPLEDEQDKIADFLDERCKKLRLATEKVQNSVKEYQKLKQSIITQAVTNGITPGRLMKESGVNWIGNIPEDWKVTQLRHCASIRSGITLGKTYSKDTEVFEMPYLRVANVQDGYVDTNDMAVLRVSKDEIEKYSLSAGEVLMTEGGDRDKLGRGCVWDGRIAPCLHQNHIFAVKVKEKLLNPYYLEYLTASSVGRTYFDVTAVKTTNLACTSSSKVLAFTIPLPSIEEQNEIVDYLKEKCGCIETAISKKEQFISELENYKKSLIYEYVTGKKEVPES</sequence>
<protein>
    <submittedName>
        <fullName evidence="5">Restriction endonuclease subunit S</fullName>
    </submittedName>
</protein>
<name>A0A411ZHU6_9FIRM</name>
<organism evidence="5 6">
    <name type="scientific">Blautia obeum</name>
    <dbReference type="NCBI Taxonomy" id="40520"/>
    <lineage>
        <taxon>Bacteria</taxon>
        <taxon>Bacillati</taxon>
        <taxon>Bacillota</taxon>
        <taxon>Clostridia</taxon>
        <taxon>Lachnospirales</taxon>
        <taxon>Lachnospiraceae</taxon>
        <taxon>Blautia</taxon>
    </lineage>
</organism>
<dbReference type="GO" id="GO:0003677">
    <property type="term" value="F:DNA binding"/>
    <property type="evidence" value="ECO:0007669"/>
    <property type="project" value="UniProtKB-KW"/>
</dbReference>